<gene>
    <name evidence="6" type="ORF">SDC9_71836</name>
</gene>
<dbReference type="InterPro" id="IPR017896">
    <property type="entry name" value="4Fe4S_Fe-S-bd"/>
</dbReference>
<evidence type="ECO:0000256" key="4">
    <source>
        <dbReference type="ARBA" id="ARBA00023014"/>
    </source>
</evidence>
<dbReference type="AlphaFoldDB" id="A0A644Y9X6"/>
<evidence type="ECO:0000259" key="5">
    <source>
        <dbReference type="PROSITE" id="PS51379"/>
    </source>
</evidence>
<comment type="caution">
    <text evidence="6">The sequence shown here is derived from an EMBL/GenBank/DDBJ whole genome shotgun (WGS) entry which is preliminary data.</text>
</comment>
<reference evidence="6" key="1">
    <citation type="submission" date="2019-08" db="EMBL/GenBank/DDBJ databases">
        <authorList>
            <person name="Kucharzyk K."/>
            <person name="Murdoch R.W."/>
            <person name="Higgins S."/>
            <person name="Loffler F."/>
        </authorList>
    </citation>
    <scope>NUCLEOTIDE SEQUENCE</scope>
</reference>
<protein>
    <submittedName>
        <fullName evidence="6">Ferredoxin-3</fullName>
    </submittedName>
</protein>
<dbReference type="InterPro" id="IPR017900">
    <property type="entry name" value="4Fe4S_Fe_S_CS"/>
</dbReference>
<dbReference type="GO" id="GO:0051539">
    <property type="term" value="F:4 iron, 4 sulfur cluster binding"/>
    <property type="evidence" value="ECO:0007669"/>
    <property type="project" value="UniProtKB-KW"/>
</dbReference>
<dbReference type="PANTHER" id="PTHR43687:SF4">
    <property type="entry name" value="BLR5484 PROTEIN"/>
    <property type="match status" value="1"/>
</dbReference>
<sequence length="71" mass="7643">MKQKYIKNVVTLKLDIEKCVGCGLCVTVCPHNVFGIQNKKAVIVNKDNCIECGGCMNNCEPKAITVSQGVG</sequence>
<proteinExistence type="predicted"/>
<keyword evidence="2" id="KW-0479">Metal-binding</keyword>
<accession>A0A644Y9X6</accession>
<organism evidence="6">
    <name type="scientific">bioreactor metagenome</name>
    <dbReference type="NCBI Taxonomy" id="1076179"/>
    <lineage>
        <taxon>unclassified sequences</taxon>
        <taxon>metagenomes</taxon>
        <taxon>ecological metagenomes</taxon>
    </lineage>
</organism>
<dbReference type="EMBL" id="VSSQ01004475">
    <property type="protein sequence ID" value="MPM25345.1"/>
    <property type="molecule type" value="Genomic_DNA"/>
</dbReference>
<feature type="domain" description="4Fe-4S ferredoxin-type" evidence="5">
    <location>
        <begin position="10"/>
        <end position="39"/>
    </location>
</feature>
<dbReference type="PROSITE" id="PS51379">
    <property type="entry name" value="4FE4S_FER_2"/>
    <property type="match status" value="2"/>
</dbReference>
<keyword evidence="4" id="KW-0411">Iron-sulfur</keyword>
<dbReference type="PANTHER" id="PTHR43687">
    <property type="entry name" value="ADENYLYLSULFATE REDUCTASE, BETA SUBUNIT"/>
    <property type="match status" value="1"/>
</dbReference>
<name>A0A644Y9X6_9ZZZZ</name>
<keyword evidence="3" id="KW-0408">Iron</keyword>
<dbReference type="GO" id="GO:0046872">
    <property type="term" value="F:metal ion binding"/>
    <property type="evidence" value="ECO:0007669"/>
    <property type="project" value="UniProtKB-KW"/>
</dbReference>
<evidence type="ECO:0000313" key="6">
    <source>
        <dbReference type="EMBL" id="MPM25345.1"/>
    </source>
</evidence>
<dbReference type="Pfam" id="PF13237">
    <property type="entry name" value="Fer4_10"/>
    <property type="match status" value="1"/>
</dbReference>
<evidence type="ECO:0000256" key="1">
    <source>
        <dbReference type="ARBA" id="ARBA00022485"/>
    </source>
</evidence>
<evidence type="ECO:0000256" key="2">
    <source>
        <dbReference type="ARBA" id="ARBA00022723"/>
    </source>
</evidence>
<evidence type="ECO:0000256" key="3">
    <source>
        <dbReference type="ARBA" id="ARBA00023004"/>
    </source>
</evidence>
<dbReference type="SUPFAM" id="SSF54862">
    <property type="entry name" value="4Fe-4S ferredoxins"/>
    <property type="match status" value="1"/>
</dbReference>
<dbReference type="InterPro" id="IPR050572">
    <property type="entry name" value="Fe-S_Ferredoxin"/>
</dbReference>
<keyword evidence="1" id="KW-0004">4Fe-4S</keyword>
<dbReference type="Gene3D" id="3.30.70.20">
    <property type="match status" value="1"/>
</dbReference>
<feature type="domain" description="4Fe-4S ferredoxin-type" evidence="5">
    <location>
        <begin position="40"/>
        <end position="69"/>
    </location>
</feature>
<dbReference type="PROSITE" id="PS00198">
    <property type="entry name" value="4FE4S_FER_1"/>
    <property type="match status" value="2"/>
</dbReference>